<dbReference type="Proteomes" id="UP000774326">
    <property type="component" value="Unassembled WGS sequence"/>
</dbReference>
<feature type="compositionally biased region" description="Low complexity" evidence="2">
    <location>
        <begin position="957"/>
        <end position="975"/>
    </location>
</feature>
<dbReference type="GO" id="GO:0005096">
    <property type="term" value="F:GTPase activator activity"/>
    <property type="evidence" value="ECO:0007669"/>
    <property type="project" value="UniProtKB-KW"/>
</dbReference>
<dbReference type="Pfam" id="PF00566">
    <property type="entry name" value="RabGAP-TBC"/>
    <property type="match status" value="1"/>
</dbReference>
<evidence type="ECO:0000259" key="3">
    <source>
        <dbReference type="PROSITE" id="PS50086"/>
    </source>
</evidence>
<dbReference type="FunFam" id="1.10.8.270:FF:000026">
    <property type="entry name" value="TBC (Tre-2/Bub2/Cdc16) domain family"/>
    <property type="match status" value="1"/>
</dbReference>
<dbReference type="SMART" id="SM00164">
    <property type="entry name" value="TBC"/>
    <property type="match status" value="1"/>
</dbReference>
<dbReference type="SUPFAM" id="SSF47473">
    <property type="entry name" value="EF-hand"/>
    <property type="match status" value="1"/>
</dbReference>
<dbReference type="PANTHER" id="PTHR47219:SF20">
    <property type="entry name" value="TBC1 DOMAIN FAMILY MEMBER 2B"/>
    <property type="match status" value="1"/>
</dbReference>
<evidence type="ECO:0000256" key="2">
    <source>
        <dbReference type="SAM" id="MobiDB-lite"/>
    </source>
</evidence>
<dbReference type="InterPro" id="IPR011992">
    <property type="entry name" value="EF-hand-dom_pair"/>
</dbReference>
<dbReference type="SUPFAM" id="SSF47923">
    <property type="entry name" value="Ypt/Rab-GAP domain of gyp1p"/>
    <property type="match status" value="2"/>
</dbReference>
<reference evidence="4" key="1">
    <citation type="journal article" date="2021" name="Open Biol.">
        <title>Shared evolutionary footprints suggest mitochondrial oxidative damage underlies multiple complex I losses in fungi.</title>
        <authorList>
            <person name="Schikora-Tamarit M.A."/>
            <person name="Marcet-Houben M."/>
            <person name="Nosek J."/>
            <person name="Gabaldon T."/>
        </authorList>
    </citation>
    <scope>NUCLEOTIDE SEQUENCE</scope>
    <source>
        <strain evidence="4">CBS2887</strain>
    </source>
</reference>
<evidence type="ECO:0000256" key="1">
    <source>
        <dbReference type="ARBA" id="ARBA00022468"/>
    </source>
</evidence>
<dbReference type="InterPro" id="IPR050302">
    <property type="entry name" value="Rab_GAP_TBC_domain"/>
</dbReference>
<keyword evidence="5" id="KW-1185">Reference proteome</keyword>
<reference evidence="4" key="2">
    <citation type="submission" date="2021-01" db="EMBL/GenBank/DDBJ databases">
        <authorList>
            <person name="Schikora-Tamarit M.A."/>
        </authorList>
    </citation>
    <scope>NUCLEOTIDE SEQUENCE</scope>
    <source>
        <strain evidence="4">CBS2887</strain>
    </source>
</reference>
<dbReference type="InterPro" id="IPR035969">
    <property type="entry name" value="Rab-GAP_TBC_sf"/>
</dbReference>
<evidence type="ECO:0000313" key="5">
    <source>
        <dbReference type="Proteomes" id="UP000774326"/>
    </source>
</evidence>
<dbReference type="EMBL" id="JAEUBG010003344">
    <property type="protein sequence ID" value="KAH3682922.1"/>
    <property type="molecule type" value="Genomic_DNA"/>
</dbReference>
<comment type="caution">
    <text evidence="4">The sequence shown here is derived from an EMBL/GenBank/DDBJ whole genome shotgun (WGS) entry which is preliminary data.</text>
</comment>
<proteinExistence type="predicted"/>
<dbReference type="InterPro" id="IPR000195">
    <property type="entry name" value="Rab-GAP-TBC_dom"/>
</dbReference>
<dbReference type="GO" id="GO:0030427">
    <property type="term" value="C:site of polarized growth"/>
    <property type="evidence" value="ECO:0007669"/>
    <property type="project" value="UniProtKB-ARBA"/>
</dbReference>
<dbReference type="AlphaFoldDB" id="A0A9P8Q2E5"/>
<protein>
    <recommendedName>
        <fullName evidence="3">Rab-GAP TBC domain-containing protein</fullName>
    </recommendedName>
</protein>
<feature type="region of interest" description="Disordered" evidence="2">
    <location>
        <begin position="955"/>
        <end position="991"/>
    </location>
</feature>
<dbReference type="GO" id="GO:0031267">
    <property type="term" value="F:small GTPase binding"/>
    <property type="evidence" value="ECO:0007669"/>
    <property type="project" value="TreeGrafter"/>
</dbReference>
<dbReference type="Gene3D" id="1.10.8.270">
    <property type="entry name" value="putative rabgap domain of human tbc1 domain family member 14 like domains"/>
    <property type="match status" value="1"/>
</dbReference>
<dbReference type="Pfam" id="PF02893">
    <property type="entry name" value="GRAM"/>
    <property type="match status" value="1"/>
</dbReference>
<dbReference type="OrthoDB" id="17687at2759"/>
<name>A0A9P8Q2E5_WICPI</name>
<feature type="region of interest" description="Disordered" evidence="2">
    <location>
        <begin position="888"/>
        <end position="928"/>
    </location>
</feature>
<feature type="compositionally biased region" description="Basic and acidic residues" evidence="2">
    <location>
        <begin position="888"/>
        <end position="899"/>
    </location>
</feature>
<dbReference type="PANTHER" id="PTHR47219">
    <property type="entry name" value="RAB GTPASE-ACTIVATING PROTEIN 1-LIKE"/>
    <property type="match status" value="1"/>
</dbReference>
<gene>
    <name evidence="4" type="ORF">WICPIJ_006108</name>
</gene>
<feature type="compositionally biased region" description="Acidic residues" evidence="2">
    <location>
        <begin position="910"/>
        <end position="920"/>
    </location>
</feature>
<dbReference type="Gene3D" id="1.10.238.10">
    <property type="entry name" value="EF-hand"/>
    <property type="match status" value="1"/>
</dbReference>
<dbReference type="InterPro" id="IPR004182">
    <property type="entry name" value="GRAM"/>
</dbReference>
<dbReference type="Gene3D" id="1.10.472.80">
    <property type="entry name" value="Ypt/Rab-GAP domain of gyp1p, domain 3"/>
    <property type="match status" value="1"/>
</dbReference>
<feature type="compositionally biased region" description="Basic and acidic residues" evidence="2">
    <location>
        <begin position="982"/>
        <end position="991"/>
    </location>
</feature>
<sequence>MSSFFSNLRDRASSISQLFDNNDPSKNKHQVPKLTKDESFLQRYCKLPETEEIVERINVEILIMPEVEDLSHSHRTNIVYQGKLYITNGYLIFDDDLLPTSKPSSKHTYIAHLSSIRKVERTPLSSSASGNSASSSFAISLHTTNNLKLIVKFLSLRSRAEQFCHRLKGQLRDTIANVSRDQSTAYLSTLYSEFLIRKNSPDTPEDEKKKITVPPGGLGLIFKFPGDAVKSKDKSKLKLWYDYFLNNGRNLSLSQTPMFHKLIRVGIPNRLRGELWLYSSGGMFVQYSNPDQYKILLSVHDQQLELNPETKTQAIDEIEKDLNRSLPEYSAYQSQEGISRLRNVLTAYSLHDPETGYCQAMNIITAALLIFQSEEQAFYTLSQLVNKYVPGYYAPSMYGTLLDQRVFESLVAKTMPVLWEHIVKFDVQLSVVSLPWFLSLFLNSMPLVYAFRVMDLFFVYGVRVLFQIGLAVLRINGEELLECVDVDDGLFISLLKRYFATLDEPVNPMAHDPKARSLTKFQQLLVVAFREFINVDDAMISKERDKYRHEVMTNVESFIKKSQLRNLPRVRNLNQEQVGKIYDLFYETIAEDKTDVKSSGVSAGTTGTMDFATFKNLLSKIFTWCSYDSIGQDEQFLEAIFQSWDTTNSKNLTLSDLVTGLDTLYTTNLMDGITTFFQLFDHNNTGEVDKETILQISEALLYLTKQYQDGILLDQITQSKIEKAVAGEVWKSLQKDESNINLPDKFEIDQEQFQQEQRERYLTSASDFISRCFEYATQSTTTTESSATDNIIDIDDKNISSNRALDPKNNLSLNLATFRMVILADETLELFFDHGFRSMIKFDDITISDSRRPSTFFNSGNSNRGVKDMFEGWLADAGRVADQVRRLRMESQSHPEGPPDHTAQPHVGDVEDDDDDDDILVNESGTGVEAESVLNLMSDNEHGSLMDQMDLLTVKDPNTTSSSVTSTSESPSNVSAGNGISHQDRDLIDFD</sequence>
<keyword evidence="1" id="KW-0343">GTPase activation</keyword>
<accession>A0A9P8Q2E5</accession>
<feature type="domain" description="Rab-GAP TBC" evidence="3">
    <location>
        <begin position="266"/>
        <end position="461"/>
    </location>
</feature>
<evidence type="ECO:0000313" key="4">
    <source>
        <dbReference type="EMBL" id="KAH3682922.1"/>
    </source>
</evidence>
<dbReference type="PROSITE" id="PS50086">
    <property type="entry name" value="TBC_RABGAP"/>
    <property type="match status" value="1"/>
</dbReference>
<organism evidence="4 5">
    <name type="scientific">Wickerhamomyces pijperi</name>
    <name type="common">Yeast</name>
    <name type="synonym">Pichia pijperi</name>
    <dbReference type="NCBI Taxonomy" id="599730"/>
    <lineage>
        <taxon>Eukaryota</taxon>
        <taxon>Fungi</taxon>
        <taxon>Dikarya</taxon>
        <taxon>Ascomycota</taxon>
        <taxon>Saccharomycotina</taxon>
        <taxon>Saccharomycetes</taxon>
        <taxon>Phaffomycetales</taxon>
        <taxon>Wickerhamomycetaceae</taxon>
        <taxon>Wickerhamomyces</taxon>
    </lineage>
</organism>